<dbReference type="InterPro" id="IPR005467">
    <property type="entry name" value="His_kinase_dom"/>
</dbReference>
<evidence type="ECO:0000256" key="8">
    <source>
        <dbReference type="PROSITE-ProRule" id="PRU00169"/>
    </source>
</evidence>
<geneLocation type="plasmid" evidence="14 15">
    <name>pPP4</name>
</geneLocation>
<dbReference type="Pfam" id="PF13185">
    <property type="entry name" value="GAF_2"/>
    <property type="match status" value="1"/>
</dbReference>
<evidence type="ECO:0000256" key="6">
    <source>
        <dbReference type="ARBA" id="ARBA00023015"/>
    </source>
</evidence>
<dbReference type="InterPro" id="IPR013783">
    <property type="entry name" value="Ig-like_fold"/>
</dbReference>
<dbReference type="PROSITE" id="PS50110">
    <property type="entry name" value="RESPONSE_REGULATORY"/>
    <property type="match status" value="1"/>
</dbReference>
<organism evidence="14 15">
    <name type="scientific">Persicobacter psychrovividus</name>
    <dbReference type="NCBI Taxonomy" id="387638"/>
    <lineage>
        <taxon>Bacteria</taxon>
        <taxon>Pseudomonadati</taxon>
        <taxon>Bacteroidota</taxon>
        <taxon>Cytophagia</taxon>
        <taxon>Cytophagales</taxon>
        <taxon>Persicobacteraceae</taxon>
        <taxon>Persicobacter</taxon>
    </lineage>
</organism>
<feature type="signal peptide" evidence="10">
    <location>
        <begin position="1"/>
        <end position="21"/>
    </location>
</feature>
<dbReference type="SUPFAM" id="SSF52172">
    <property type="entry name" value="CheY-like"/>
    <property type="match status" value="1"/>
</dbReference>
<dbReference type="Gene3D" id="1.10.287.130">
    <property type="match status" value="1"/>
</dbReference>
<dbReference type="SUPFAM" id="SSF63829">
    <property type="entry name" value="Calcium-dependent phosphotriesterase"/>
    <property type="match status" value="2"/>
</dbReference>
<dbReference type="Gene3D" id="3.30.450.40">
    <property type="match status" value="1"/>
</dbReference>
<feature type="chain" id="PRO_5045590074" description="histidine kinase" evidence="10">
    <location>
        <begin position="22"/>
        <end position="1628"/>
    </location>
</feature>
<name>A0ABN6LGG4_9BACT</name>
<dbReference type="InterPro" id="IPR011047">
    <property type="entry name" value="Quinoprotein_ADH-like_sf"/>
</dbReference>
<dbReference type="CDD" id="cd17574">
    <property type="entry name" value="REC_OmpR"/>
    <property type="match status" value="1"/>
</dbReference>
<dbReference type="Proteomes" id="UP001354989">
    <property type="component" value="Plasmid pPP4"/>
</dbReference>
<dbReference type="InterPro" id="IPR004358">
    <property type="entry name" value="Sig_transdc_His_kin-like_C"/>
</dbReference>
<dbReference type="Pfam" id="PF00512">
    <property type="entry name" value="HisKA"/>
    <property type="match status" value="1"/>
</dbReference>
<dbReference type="SUPFAM" id="SSF55781">
    <property type="entry name" value="GAF domain-like"/>
    <property type="match status" value="1"/>
</dbReference>
<dbReference type="PROSITE" id="PS50109">
    <property type="entry name" value="HIS_KIN"/>
    <property type="match status" value="1"/>
</dbReference>
<gene>
    <name evidence="14" type="ORF">PEPS_42090</name>
</gene>
<sequence>MRRFLHLFALVFLLTIGAAQAENINFETLTRKDGLSHSLITNIIQDHTGYMWYGTQDGLLRYDGYKFKVFKPNKEDPKSIQSSWVTELLVDRKNQLWVRFRNGGISMYNPTSEDFMNFNHDPDDSTTISNDLSPYQTYTEQKSMQETPDGNVWMCTMNGLNKIDINSLKVTRYYKSANGLSDQITTCLFLEGKDKLWIGTTKGLNLLDLKTNKITQIKEHLHSKQITVLLKDSQNTYWAGTKANGLYRFTMDQSLNFTSFKGILTGKNQVEHIRNQGVLSLIIANDGDIYLGMHQGLFQLDQQGKVIKNITEGYSMPTIGRMIQDQQGNIWAGGSTDHVGIYKYEPHNDQLMEFDENQLQSNGFSSNKITSIYQSKGGVLWIGTSKGGLMKCNLHGRAFLRYGPSHFPDFDHMVHAIYKQDNRIYVGTQLSFDIFDTNFKLIKRYKRGKGADAVPASVVGVFGTPVKNDKLWVGYFEGKVSEFNIKTGKFHHYNIHLPEDSSKFSPWSPRSILTTSAGDTYFASITGGIMVKKNGQNYFQNLKALVKNPDHVKSSNYAFMEASDGKIWIGSVKEGIYIYDPKEYRITPFVYNDQGLSSHEIKEMYEAQNGEIWIATRYGLNRYSPLNQTIKSYLVKDGLPSNILHGILEDRKGNIWVSTNNGISRLDVNSNRFVNFYEEDGLLSNEFNERAFFKDQDGMFYFGDRMGIVKFNPNSISIDTSSPRTYISGFEINGEDNNGQSTISRSELNNKLNANQEIDLPYNFNNFAVSVSTLDFRAPQKIRYRYRLKGLDKHWNYTAHGENTIKYPFLEPGDYTLQMEASNPDGIWSGKIKENRVIISPPWYQSAWFKTLLTLIAFGTMAAFIIIYIHLIKKSKRHLEKTVKERTAELKEVNSELLAVNEELQTQQEVVINQNTELQNRQQELRQQKRNIELMAKMGRKITSSVELNRVFGEIYSNISELVDIDEMMIGQVNEKTGQLELWGVRGDVNELIKDQIDLKSEARLSAYVVRSNQYIFSNDLRVDTQNLLRYPDRKYEQKESSGVYLPLNFRNDKPLGVLVAISNKLNAFTQTDLSLLSNLASYASIAITNASAYEKLYFQSEQLKNIDKIKTDFYTNVSHEFRTPLTLIQGPVEELLHSEAIAVPDRNLLKIISRNSKLLLSLVEQIMELSRIDGGAIAFKEKKNNLGHHFETIYDSFKHLALQKRIEIIFNSTLEGLTAKYDLDVVNKIIYNLLNNSIKYTKEGGLIIFTAKMANDGLEVSISDNGDGIPEQKIDQIFNRFYRLSENDEDAIGSGIGLSIVKQLIEKMGGDISVESKYKDQFDDHGTTFTVNIPVLLSDEEVVDTPEANSQLTPVIANNEVLKMADNITKPKVMIVEDNADLRYFLYSQLEKFYFVVEAKNGVEALKLIEKEPPHLIISDIMMPEMDGISLCRRVKENEKTCHIPIILITAKDAEQDKIVGLEAGASDYITKPFKAEELFLKAKNYLNQRLSMIDHSNKSIFEEGITPLNDANPKDQEFINNIKALIEDNIENSALGIDFFCENLGVSRSWLYSKMKSLLGVSMNEFVRQCRLNLAAKILVSQKLSTAQVAYSVGFNDPKYFARCFKKEFGVGPKQYLSAKLEATIN</sequence>
<dbReference type="Gene3D" id="2.130.10.10">
    <property type="entry name" value="YVTN repeat-like/Quinoprotein amine dehydrogenase"/>
    <property type="match status" value="3"/>
</dbReference>
<dbReference type="InterPro" id="IPR003594">
    <property type="entry name" value="HATPase_dom"/>
</dbReference>
<keyword evidence="6" id="KW-0805">Transcription regulation</keyword>
<dbReference type="Pfam" id="PF07495">
    <property type="entry name" value="Y_Y_Y"/>
    <property type="match status" value="1"/>
</dbReference>
<dbReference type="InterPro" id="IPR018060">
    <property type="entry name" value="HTH_AraC"/>
</dbReference>
<dbReference type="InterPro" id="IPR036890">
    <property type="entry name" value="HATPase_C_sf"/>
</dbReference>
<evidence type="ECO:0000313" key="15">
    <source>
        <dbReference type="Proteomes" id="UP001354989"/>
    </source>
</evidence>
<dbReference type="CDD" id="cd00082">
    <property type="entry name" value="HisKA"/>
    <property type="match status" value="1"/>
</dbReference>
<keyword evidence="4" id="KW-0808">Transferase</keyword>
<dbReference type="SMART" id="SM00065">
    <property type="entry name" value="GAF"/>
    <property type="match status" value="1"/>
</dbReference>
<accession>A0ABN6LGG4</accession>
<dbReference type="InterPro" id="IPR011110">
    <property type="entry name" value="Reg_prop"/>
</dbReference>
<dbReference type="InterPro" id="IPR011123">
    <property type="entry name" value="Y_Y_Y"/>
</dbReference>
<dbReference type="SMART" id="SM00448">
    <property type="entry name" value="REC"/>
    <property type="match status" value="1"/>
</dbReference>
<evidence type="ECO:0000256" key="5">
    <source>
        <dbReference type="ARBA" id="ARBA00022777"/>
    </source>
</evidence>
<keyword evidence="3 8" id="KW-0597">Phosphoprotein</keyword>
<dbReference type="SMART" id="SM00388">
    <property type="entry name" value="HisKA"/>
    <property type="match status" value="1"/>
</dbReference>
<reference evidence="14 15" key="1">
    <citation type="submission" date="2021-12" db="EMBL/GenBank/DDBJ databases">
        <title>Genome sequencing of bacteria with rrn-lacking chromosome and rrn-plasmid.</title>
        <authorList>
            <person name="Anda M."/>
            <person name="Iwasaki W."/>
        </authorList>
    </citation>
    <scope>NUCLEOTIDE SEQUENCE [LARGE SCALE GENOMIC DNA]</scope>
    <source>
        <strain evidence="14 15">NBRC 101262</strain>
        <plasmid evidence="14 15">pPP4</plasmid>
    </source>
</reference>
<dbReference type="Gene3D" id="3.30.565.10">
    <property type="entry name" value="Histidine kinase-like ATPase, C-terminal domain"/>
    <property type="match status" value="1"/>
</dbReference>
<dbReference type="SUPFAM" id="SSF50998">
    <property type="entry name" value="Quinoprotein alcohol dehydrogenase-like"/>
    <property type="match status" value="1"/>
</dbReference>
<dbReference type="Pfam" id="PF00072">
    <property type="entry name" value="Response_reg"/>
    <property type="match status" value="1"/>
</dbReference>
<dbReference type="InterPro" id="IPR015943">
    <property type="entry name" value="WD40/YVTN_repeat-like_dom_sf"/>
</dbReference>
<dbReference type="CDD" id="cd00075">
    <property type="entry name" value="HATPase"/>
    <property type="match status" value="1"/>
</dbReference>
<dbReference type="InterPro" id="IPR003018">
    <property type="entry name" value="GAF"/>
</dbReference>
<protein>
    <recommendedName>
        <fullName evidence="2">histidine kinase</fullName>
        <ecNumber evidence="2">2.7.13.3</ecNumber>
    </recommendedName>
</protein>
<dbReference type="InterPro" id="IPR011006">
    <property type="entry name" value="CheY-like_superfamily"/>
</dbReference>
<evidence type="ECO:0000256" key="1">
    <source>
        <dbReference type="ARBA" id="ARBA00000085"/>
    </source>
</evidence>
<dbReference type="PANTHER" id="PTHR43547">
    <property type="entry name" value="TWO-COMPONENT HISTIDINE KINASE"/>
    <property type="match status" value="1"/>
</dbReference>
<dbReference type="InterPro" id="IPR036097">
    <property type="entry name" value="HisK_dim/P_sf"/>
</dbReference>
<keyword evidence="15" id="KW-1185">Reference proteome</keyword>
<dbReference type="PROSITE" id="PS01124">
    <property type="entry name" value="HTH_ARAC_FAMILY_2"/>
    <property type="match status" value="1"/>
</dbReference>
<dbReference type="Gene3D" id="1.10.10.60">
    <property type="entry name" value="Homeodomain-like"/>
    <property type="match status" value="2"/>
</dbReference>
<evidence type="ECO:0000256" key="4">
    <source>
        <dbReference type="ARBA" id="ARBA00022679"/>
    </source>
</evidence>
<keyword evidence="7" id="KW-0804">Transcription</keyword>
<dbReference type="Gene3D" id="3.40.50.2300">
    <property type="match status" value="1"/>
</dbReference>
<dbReference type="Pfam" id="PF07494">
    <property type="entry name" value="Reg_prop"/>
    <property type="match status" value="2"/>
</dbReference>
<feature type="domain" description="Response regulatory" evidence="13">
    <location>
        <begin position="1373"/>
        <end position="1488"/>
    </location>
</feature>
<keyword evidence="10" id="KW-0732">Signal</keyword>
<feature type="domain" description="Histidine kinase" evidence="12">
    <location>
        <begin position="1117"/>
        <end position="1338"/>
    </location>
</feature>
<evidence type="ECO:0000259" key="12">
    <source>
        <dbReference type="PROSITE" id="PS50109"/>
    </source>
</evidence>
<dbReference type="Gene3D" id="2.60.40.10">
    <property type="entry name" value="Immunoglobulins"/>
    <property type="match status" value="1"/>
</dbReference>
<dbReference type="SUPFAM" id="SSF55874">
    <property type="entry name" value="ATPase domain of HSP90 chaperone/DNA topoisomerase II/histidine kinase"/>
    <property type="match status" value="1"/>
</dbReference>
<keyword evidence="9" id="KW-0175">Coiled coil</keyword>
<dbReference type="InterPro" id="IPR029016">
    <property type="entry name" value="GAF-like_dom_sf"/>
</dbReference>
<dbReference type="Pfam" id="PF02518">
    <property type="entry name" value="HATPase_c"/>
    <property type="match status" value="1"/>
</dbReference>
<evidence type="ECO:0000259" key="13">
    <source>
        <dbReference type="PROSITE" id="PS50110"/>
    </source>
</evidence>
<comment type="catalytic activity">
    <reaction evidence="1">
        <text>ATP + protein L-histidine = ADP + protein N-phospho-L-histidine.</text>
        <dbReference type="EC" id="2.7.13.3"/>
    </reaction>
</comment>
<keyword evidence="14" id="KW-0614">Plasmid</keyword>
<evidence type="ECO:0000256" key="2">
    <source>
        <dbReference type="ARBA" id="ARBA00012438"/>
    </source>
</evidence>
<evidence type="ECO:0000256" key="9">
    <source>
        <dbReference type="SAM" id="Coils"/>
    </source>
</evidence>
<dbReference type="SUPFAM" id="SSF46689">
    <property type="entry name" value="Homeodomain-like"/>
    <property type="match status" value="1"/>
</dbReference>
<evidence type="ECO:0000313" key="14">
    <source>
        <dbReference type="EMBL" id="BDD01929.1"/>
    </source>
</evidence>
<dbReference type="InterPro" id="IPR003661">
    <property type="entry name" value="HisK_dim/P_dom"/>
</dbReference>
<dbReference type="PANTHER" id="PTHR43547:SF2">
    <property type="entry name" value="HYBRID SIGNAL TRANSDUCTION HISTIDINE KINASE C"/>
    <property type="match status" value="1"/>
</dbReference>
<dbReference type="PRINTS" id="PR00344">
    <property type="entry name" value="BCTRLSENSOR"/>
</dbReference>
<evidence type="ECO:0000256" key="10">
    <source>
        <dbReference type="SAM" id="SignalP"/>
    </source>
</evidence>
<dbReference type="EC" id="2.7.13.3" evidence="2"/>
<evidence type="ECO:0000256" key="7">
    <source>
        <dbReference type="ARBA" id="ARBA00023163"/>
    </source>
</evidence>
<evidence type="ECO:0000259" key="11">
    <source>
        <dbReference type="PROSITE" id="PS01124"/>
    </source>
</evidence>
<dbReference type="InterPro" id="IPR009057">
    <property type="entry name" value="Homeodomain-like_sf"/>
</dbReference>
<keyword evidence="5" id="KW-0418">Kinase</keyword>
<dbReference type="RefSeq" id="WP_338399125.1">
    <property type="nucleotide sequence ID" value="NZ_AP025296.1"/>
</dbReference>
<proteinExistence type="predicted"/>
<dbReference type="SUPFAM" id="SSF47384">
    <property type="entry name" value="Homodimeric domain of signal transducing histidine kinase"/>
    <property type="match status" value="1"/>
</dbReference>
<dbReference type="EMBL" id="AP025296">
    <property type="protein sequence ID" value="BDD01929.1"/>
    <property type="molecule type" value="Genomic_DNA"/>
</dbReference>
<dbReference type="InterPro" id="IPR001789">
    <property type="entry name" value="Sig_transdc_resp-reg_receiver"/>
</dbReference>
<dbReference type="SMART" id="SM00387">
    <property type="entry name" value="HATPase_c"/>
    <property type="match status" value="1"/>
</dbReference>
<dbReference type="Pfam" id="PF12833">
    <property type="entry name" value="HTH_18"/>
    <property type="match status" value="1"/>
</dbReference>
<dbReference type="SMART" id="SM00342">
    <property type="entry name" value="HTH_ARAC"/>
    <property type="match status" value="1"/>
</dbReference>
<feature type="domain" description="HTH araC/xylS-type" evidence="11">
    <location>
        <begin position="1522"/>
        <end position="1621"/>
    </location>
</feature>
<evidence type="ECO:0000256" key="3">
    <source>
        <dbReference type="ARBA" id="ARBA00022553"/>
    </source>
</evidence>
<feature type="coiled-coil region" evidence="9">
    <location>
        <begin position="876"/>
        <end position="938"/>
    </location>
</feature>
<feature type="modified residue" description="4-aspartylphosphate" evidence="8">
    <location>
        <position position="1421"/>
    </location>
</feature>